<keyword evidence="1" id="KW-0812">Transmembrane</keyword>
<evidence type="ECO:0000313" key="2">
    <source>
        <dbReference type="EMBL" id="HIS30426.1"/>
    </source>
</evidence>
<feature type="transmembrane region" description="Helical" evidence="1">
    <location>
        <begin position="20"/>
        <end position="40"/>
    </location>
</feature>
<dbReference type="PANTHER" id="PTHR36832">
    <property type="entry name" value="SLR1174 PROTEIN-RELATED"/>
    <property type="match status" value="1"/>
</dbReference>
<evidence type="ECO:0000313" key="3">
    <source>
        <dbReference type="Proteomes" id="UP000823935"/>
    </source>
</evidence>
<feature type="transmembrane region" description="Helical" evidence="1">
    <location>
        <begin position="183"/>
        <end position="208"/>
    </location>
</feature>
<dbReference type="AlphaFoldDB" id="A0A9D1ERI3"/>
<dbReference type="Pfam" id="PF06182">
    <property type="entry name" value="ABC2_membrane_6"/>
    <property type="match status" value="1"/>
</dbReference>
<organism evidence="2 3">
    <name type="scientific">Candidatus Limivivens intestinipullorum</name>
    <dbReference type="NCBI Taxonomy" id="2840858"/>
    <lineage>
        <taxon>Bacteria</taxon>
        <taxon>Bacillati</taxon>
        <taxon>Bacillota</taxon>
        <taxon>Clostridia</taxon>
        <taxon>Lachnospirales</taxon>
        <taxon>Lachnospiraceae</taxon>
        <taxon>Lachnospiraceae incertae sedis</taxon>
        <taxon>Candidatus Limivivens</taxon>
    </lineage>
</organism>
<dbReference type="PANTHER" id="PTHR36832:SF1">
    <property type="entry name" value="SLR1174 PROTEIN"/>
    <property type="match status" value="1"/>
</dbReference>
<dbReference type="InterPro" id="IPR010390">
    <property type="entry name" value="ABC-2_transporter-like"/>
</dbReference>
<keyword evidence="1" id="KW-1133">Transmembrane helix</keyword>
<evidence type="ECO:0000256" key="1">
    <source>
        <dbReference type="SAM" id="Phobius"/>
    </source>
</evidence>
<feature type="transmembrane region" description="Helical" evidence="1">
    <location>
        <begin position="60"/>
        <end position="78"/>
    </location>
</feature>
<name>A0A9D1ERI3_9FIRM</name>
<gene>
    <name evidence="2" type="ORF">IAB44_02600</name>
</gene>
<reference evidence="2" key="1">
    <citation type="submission" date="2020-10" db="EMBL/GenBank/DDBJ databases">
        <authorList>
            <person name="Gilroy R."/>
        </authorList>
    </citation>
    <scope>NUCLEOTIDE SEQUENCE</scope>
    <source>
        <strain evidence="2">CHK190-19873</strain>
    </source>
</reference>
<dbReference type="Proteomes" id="UP000823935">
    <property type="component" value="Unassembled WGS sequence"/>
</dbReference>
<protein>
    <submittedName>
        <fullName evidence="2">ABC-2 family transporter protein</fullName>
    </submittedName>
</protein>
<reference evidence="2" key="2">
    <citation type="journal article" date="2021" name="PeerJ">
        <title>Extensive microbial diversity within the chicken gut microbiome revealed by metagenomics and culture.</title>
        <authorList>
            <person name="Gilroy R."/>
            <person name="Ravi A."/>
            <person name="Getino M."/>
            <person name="Pursley I."/>
            <person name="Horton D.L."/>
            <person name="Alikhan N.F."/>
            <person name="Baker D."/>
            <person name="Gharbi K."/>
            <person name="Hall N."/>
            <person name="Watson M."/>
            <person name="Adriaenssens E.M."/>
            <person name="Foster-Nyarko E."/>
            <person name="Jarju S."/>
            <person name="Secka A."/>
            <person name="Antonio M."/>
            <person name="Oren A."/>
            <person name="Chaudhuri R.R."/>
            <person name="La Ragione R."/>
            <person name="Hildebrand F."/>
            <person name="Pallen M.J."/>
        </authorList>
    </citation>
    <scope>NUCLEOTIDE SEQUENCE</scope>
    <source>
        <strain evidence="2">CHK190-19873</strain>
    </source>
</reference>
<feature type="transmembrane region" description="Helical" evidence="1">
    <location>
        <begin position="117"/>
        <end position="138"/>
    </location>
</feature>
<feature type="transmembrane region" description="Helical" evidence="1">
    <location>
        <begin position="228"/>
        <end position="249"/>
    </location>
</feature>
<sequence>MKSERCVFLMGVEQALEYRVSFFLSMLSAVFPIVIQTTMWNYLYRHSDAAAVFGYERGEILLYSLLASIVSQLVGTGFEGEMNEDIKMGGLNKYLVRPMGYKRYLFFRFLGQKVPRVLIIAPVMAAIIVLAFLQGLPISAGRTAAFLVSLSLAIILNFSIYFCIGLFGFWLTDAGQLFGTISIVLTVISGGVFPLDIFGGAAETLVNFLPFGYTTQFPVNIINGRFGWARMGIGFAFQIGWILIFVWLGKKMWKHGIKRYAATGG</sequence>
<accession>A0A9D1ERI3</accession>
<dbReference type="EMBL" id="DVIQ01000015">
    <property type="protein sequence ID" value="HIS30426.1"/>
    <property type="molecule type" value="Genomic_DNA"/>
</dbReference>
<proteinExistence type="predicted"/>
<comment type="caution">
    <text evidence="2">The sequence shown here is derived from an EMBL/GenBank/DDBJ whole genome shotgun (WGS) entry which is preliminary data.</text>
</comment>
<feature type="transmembrane region" description="Helical" evidence="1">
    <location>
        <begin position="144"/>
        <end position="171"/>
    </location>
</feature>
<keyword evidence="1" id="KW-0472">Membrane</keyword>